<sequence length="60" mass="6637">MILTISIGAITAVFIAFILSDKQEKNEIHPLHIFLSITTVILAVLLGSLLDNLDYFVHLS</sequence>
<name>A0ABT2QRB0_9STAP</name>
<evidence type="ECO:0000256" key="1">
    <source>
        <dbReference type="SAM" id="Phobius"/>
    </source>
</evidence>
<comment type="caution">
    <text evidence="2">The sequence shown here is derived from an EMBL/GenBank/DDBJ whole genome shotgun (WGS) entry which is preliminary data.</text>
</comment>
<evidence type="ECO:0000313" key="2">
    <source>
        <dbReference type="EMBL" id="MCU5746516.1"/>
    </source>
</evidence>
<dbReference type="EMBL" id="JAOPKZ010000011">
    <property type="protein sequence ID" value="MCU5746516.1"/>
    <property type="molecule type" value="Genomic_DNA"/>
</dbReference>
<dbReference type="Proteomes" id="UP001209553">
    <property type="component" value="Unassembled WGS sequence"/>
</dbReference>
<keyword evidence="1" id="KW-0472">Membrane</keyword>
<organism evidence="2 3">
    <name type="scientific">Staphylococcus marylandisciuri</name>
    <dbReference type="NCBI Taxonomy" id="2981529"/>
    <lineage>
        <taxon>Bacteria</taxon>
        <taxon>Bacillati</taxon>
        <taxon>Bacillota</taxon>
        <taxon>Bacilli</taxon>
        <taxon>Bacillales</taxon>
        <taxon>Staphylococcaceae</taxon>
        <taxon>Staphylococcus</taxon>
    </lineage>
</organism>
<keyword evidence="1" id="KW-1133">Transmembrane helix</keyword>
<evidence type="ECO:0000313" key="3">
    <source>
        <dbReference type="Proteomes" id="UP001209553"/>
    </source>
</evidence>
<proteinExistence type="predicted"/>
<reference evidence="2 3" key="1">
    <citation type="journal article" date="2023" name="Int. J. Syst. Evol. Microbiol.">
        <title>Streptococcus sciuri sp. nov., Staphylococcus marylandisciuri sp. nov. and Staphylococcus americanisciuri sp. nov., isolated from faeces of eastern grey squirrel (Sciurus carolinensis).</title>
        <authorList>
            <person name="Volokhov D.V."/>
            <person name="Zagorodnyaya T.A."/>
            <person name="Furtak V.A."/>
            <person name="Nattanmai G."/>
            <person name="Randall L."/>
            <person name="Jose S."/>
            <person name="Gao Y."/>
            <person name="Eisenberg T."/>
            <person name="Delmonte P."/>
            <person name="Blom J."/>
            <person name="Mitchell K.K."/>
        </authorList>
    </citation>
    <scope>NUCLEOTIDE SEQUENCE [LARGE SCALE GENOMIC DNA]</scope>
    <source>
        <strain evidence="2 3">SQ8-PEA</strain>
    </source>
</reference>
<accession>A0ABT2QRB0</accession>
<protein>
    <submittedName>
        <fullName evidence="2">Uncharacterized protein</fullName>
    </submittedName>
</protein>
<feature type="transmembrane region" description="Helical" evidence="1">
    <location>
        <begin position="30"/>
        <end position="50"/>
    </location>
</feature>
<gene>
    <name evidence="2" type="ORF">N9R04_07275</name>
</gene>
<keyword evidence="3" id="KW-1185">Reference proteome</keyword>
<dbReference type="RefSeq" id="WP_262856106.1">
    <property type="nucleotide sequence ID" value="NZ_JAOPKZ010000011.1"/>
</dbReference>
<keyword evidence="1" id="KW-0812">Transmembrane</keyword>